<dbReference type="PANTHER" id="PTHR12320:SF1">
    <property type="entry name" value="PROTEIN PHOSPHATASE PTC7 HOMOLOG"/>
    <property type="match status" value="1"/>
</dbReference>
<dbReference type="Gene3D" id="3.60.40.10">
    <property type="entry name" value="PPM-type phosphatase domain"/>
    <property type="match status" value="1"/>
</dbReference>
<dbReference type="EMBL" id="JAAECE010000007">
    <property type="protein sequence ID" value="KAF1799219.1"/>
    <property type="molecule type" value="Genomic_DNA"/>
</dbReference>
<comment type="catalytic activity">
    <reaction evidence="1">
        <text>O-phospho-L-threonyl-[protein] + H2O = L-threonyl-[protein] + phosphate</text>
        <dbReference type="Rhea" id="RHEA:47004"/>
        <dbReference type="Rhea" id="RHEA-COMP:11060"/>
        <dbReference type="Rhea" id="RHEA-COMP:11605"/>
        <dbReference type="ChEBI" id="CHEBI:15377"/>
        <dbReference type="ChEBI" id="CHEBI:30013"/>
        <dbReference type="ChEBI" id="CHEBI:43474"/>
        <dbReference type="ChEBI" id="CHEBI:61977"/>
        <dbReference type="EC" id="3.1.3.16"/>
    </reaction>
</comment>
<comment type="catalytic activity">
    <reaction evidence="1">
        <text>O-phospho-L-seryl-[protein] + H2O = L-seryl-[protein] + phosphate</text>
        <dbReference type="Rhea" id="RHEA:20629"/>
        <dbReference type="Rhea" id="RHEA-COMP:9863"/>
        <dbReference type="Rhea" id="RHEA-COMP:11604"/>
        <dbReference type="ChEBI" id="CHEBI:15377"/>
        <dbReference type="ChEBI" id="CHEBI:29999"/>
        <dbReference type="ChEBI" id="CHEBI:43474"/>
        <dbReference type="ChEBI" id="CHEBI:83421"/>
        <dbReference type="EC" id="3.1.3.16"/>
    </reaction>
</comment>
<gene>
    <name evidence="4" type="ORF">FB192DRAFT_1395612</name>
</gene>
<dbReference type="InterPro" id="IPR036457">
    <property type="entry name" value="PPM-type-like_dom_sf"/>
</dbReference>
<comment type="similarity">
    <text evidence="1">Belongs to the PP2C family.</text>
</comment>
<name>A0A8H4EZ90_MUCCL</name>
<dbReference type="Proteomes" id="UP000469890">
    <property type="component" value="Unassembled WGS sequence"/>
</dbReference>
<dbReference type="InterPro" id="IPR039123">
    <property type="entry name" value="PPTC7"/>
</dbReference>
<dbReference type="EC" id="3.1.3.16" evidence="1"/>
<dbReference type="SMART" id="SM00331">
    <property type="entry name" value="PP2C_SIG"/>
    <property type="match status" value="1"/>
</dbReference>
<feature type="compositionally biased region" description="Low complexity" evidence="2">
    <location>
        <begin position="51"/>
        <end position="60"/>
    </location>
</feature>
<evidence type="ECO:0000256" key="1">
    <source>
        <dbReference type="RuleBase" id="RU366020"/>
    </source>
</evidence>
<protein>
    <recommendedName>
        <fullName evidence="1">Protein phosphatase</fullName>
        <ecNumber evidence="1">3.1.3.16</ecNumber>
    </recommendedName>
</protein>
<keyword evidence="1" id="KW-0904">Protein phosphatase</keyword>
<dbReference type="Pfam" id="PF07228">
    <property type="entry name" value="SpoIIE"/>
    <property type="match status" value="1"/>
</dbReference>
<keyword evidence="1" id="KW-0378">Hydrolase</keyword>
<dbReference type="GO" id="GO:0046872">
    <property type="term" value="F:metal ion binding"/>
    <property type="evidence" value="ECO:0007669"/>
    <property type="project" value="UniProtKB-UniRule"/>
</dbReference>
<keyword evidence="1" id="KW-0464">Manganese</keyword>
<dbReference type="InterPro" id="IPR001932">
    <property type="entry name" value="PPM-type_phosphatase-like_dom"/>
</dbReference>
<dbReference type="SMART" id="SM00332">
    <property type="entry name" value="PP2Cc"/>
    <property type="match status" value="1"/>
</dbReference>
<comment type="cofactor">
    <cofactor evidence="1">
        <name>Mg(2+)</name>
        <dbReference type="ChEBI" id="CHEBI:18420"/>
    </cofactor>
</comment>
<keyword evidence="1" id="KW-0479">Metal-binding</keyword>
<dbReference type="GO" id="GO:0004722">
    <property type="term" value="F:protein serine/threonine phosphatase activity"/>
    <property type="evidence" value="ECO:0007669"/>
    <property type="project" value="UniProtKB-EC"/>
</dbReference>
<proteinExistence type="inferred from homology"/>
<keyword evidence="1" id="KW-0460">Magnesium</keyword>
<comment type="cofactor">
    <cofactor evidence="1">
        <name>Mn(2+)</name>
        <dbReference type="ChEBI" id="CHEBI:29035"/>
    </cofactor>
</comment>
<comment type="caution">
    <text evidence="4">The sequence shown here is derived from an EMBL/GenBank/DDBJ whole genome shotgun (WGS) entry which is preliminary data.</text>
</comment>
<dbReference type="SUPFAM" id="SSF81606">
    <property type="entry name" value="PP2C-like"/>
    <property type="match status" value="1"/>
</dbReference>
<feature type="region of interest" description="Disordered" evidence="2">
    <location>
        <begin position="50"/>
        <end position="69"/>
    </location>
</feature>
<dbReference type="PROSITE" id="PS51746">
    <property type="entry name" value="PPM_2"/>
    <property type="match status" value="1"/>
</dbReference>
<evidence type="ECO:0000313" key="5">
    <source>
        <dbReference type="Proteomes" id="UP000469890"/>
    </source>
</evidence>
<organism evidence="4 5">
    <name type="scientific">Mucor circinelloides f. lusitanicus</name>
    <name type="common">Mucor racemosus var. lusitanicus</name>
    <dbReference type="NCBI Taxonomy" id="29924"/>
    <lineage>
        <taxon>Eukaryota</taxon>
        <taxon>Fungi</taxon>
        <taxon>Fungi incertae sedis</taxon>
        <taxon>Mucoromycota</taxon>
        <taxon>Mucoromycotina</taxon>
        <taxon>Mucoromycetes</taxon>
        <taxon>Mucorales</taxon>
        <taxon>Mucorineae</taxon>
        <taxon>Mucoraceae</taxon>
        <taxon>Mucor</taxon>
    </lineage>
</organism>
<accession>A0A8H4EZ90</accession>
<feature type="domain" description="PPM-type phosphatase" evidence="3">
    <location>
        <begin position="120"/>
        <end position="384"/>
    </location>
</feature>
<evidence type="ECO:0000256" key="2">
    <source>
        <dbReference type="SAM" id="MobiDB-lite"/>
    </source>
</evidence>
<sequence length="388" mass="42336">MRPYIQRIAAASLLLRSSRPLWTHSSAIKPTLAAHLPSYFHQQQPLLLVEGSSSSGSGSSARNFSTSRSAPLANTASAIVDEDNSKSQSPNTSESFQFIAYAAWHPKTRQKAPSTSKKVPYWKENQKAGKVDAGEDAFFQTNTPEGLAIGVADGVGGWSLVGVDPALFSWTLMDNAAVVAKNEKSIDAHQILDSAFHELRKSGKVSAGSSTACILNLSKSTGEMTTCNLGDSAFLLVRDQKIVYESPSQQHYFNCPYQLTVVPDTYPNRDELVTDLPKDADTKSFFLKDGDLILLATDGYFDNMYSEETLELINQGMSPILENNQDNELVTATIRGLAKTLTDKARRLSLNPKRLSPWAKAAQAHGSNYRGGKVDDITCIVTLVCHKK</sequence>
<dbReference type="AlphaFoldDB" id="A0A8H4EZ90"/>
<evidence type="ECO:0000313" key="4">
    <source>
        <dbReference type="EMBL" id="KAF1799219.1"/>
    </source>
</evidence>
<evidence type="ECO:0000259" key="3">
    <source>
        <dbReference type="PROSITE" id="PS51746"/>
    </source>
</evidence>
<dbReference type="PANTHER" id="PTHR12320">
    <property type="entry name" value="PROTEIN PHOSPHATASE 2C"/>
    <property type="match status" value="1"/>
</dbReference>
<reference evidence="4 5" key="1">
    <citation type="submission" date="2019-09" db="EMBL/GenBank/DDBJ databases">
        <authorList>
            <consortium name="DOE Joint Genome Institute"/>
            <person name="Mondo S.J."/>
            <person name="Navarro-Mendoza M.I."/>
            <person name="Perez-Arques C."/>
            <person name="Panchal S."/>
            <person name="Nicolas F.E."/>
            <person name="Ganguly P."/>
            <person name="Pangilinan J."/>
            <person name="Grigoriev I."/>
            <person name="Heitman J."/>
            <person name="Sanya K."/>
            <person name="Garre V."/>
        </authorList>
    </citation>
    <scope>NUCLEOTIDE SEQUENCE [LARGE SCALE GENOMIC DNA]</scope>
    <source>
        <strain evidence="4 5">MU402</strain>
    </source>
</reference>